<feature type="compositionally biased region" description="Low complexity" evidence="8">
    <location>
        <begin position="11"/>
        <end position="23"/>
    </location>
</feature>
<dbReference type="Gene3D" id="3.40.1440.10">
    <property type="entry name" value="GIY-YIG endonuclease"/>
    <property type="match status" value="1"/>
</dbReference>
<evidence type="ECO:0000256" key="7">
    <source>
        <dbReference type="HAMAP-Rule" id="MF_00203"/>
    </source>
</evidence>
<dbReference type="InterPro" id="IPR010994">
    <property type="entry name" value="RuvA_2-like"/>
</dbReference>
<keyword evidence="6 7" id="KW-0742">SOS response</keyword>
<dbReference type="Gene3D" id="4.10.860.10">
    <property type="entry name" value="UVR domain"/>
    <property type="match status" value="1"/>
</dbReference>
<name>A0A3N2DKH3_9GAMM</name>
<dbReference type="SMART" id="SM00465">
    <property type="entry name" value="GIYc"/>
    <property type="match status" value="1"/>
</dbReference>
<comment type="caution">
    <text evidence="12">The sequence shown here is derived from an EMBL/GenBank/DDBJ whole genome shotgun (WGS) entry which is preliminary data.</text>
</comment>
<dbReference type="AlphaFoldDB" id="A0A3N2DKH3"/>
<comment type="subcellular location">
    <subcellularLocation>
        <location evidence="7">Cytoplasm</location>
    </subcellularLocation>
</comment>
<feature type="domain" description="UVR" evidence="9">
    <location>
        <begin position="247"/>
        <end position="282"/>
    </location>
</feature>
<keyword evidence="1 7" id="KW-0963">Cytoplasm</keyword>
<dbReference type="InterPro" id="IPR001943">
    <property type="entry name" value="UVR_dom"/>
</dbReference>
<dbReference type="GO" id="GO:0009380">
    <property type="term" value="C:excinuclease repair complex"/>
    <property type="evidence" value="ECO:0007669"/>
    <property type="project" value="InterPro"/>
</dbReference>
<feature type="region of interest" description="Disordered" evidence="8">
    <location>
        <begin position="585"/>
        <end position="604"/>
    </location>
</feature>
<organism evidence="12 13">
    <name type="scientific">Sinobacterium caligoides</name>
    <dbReference type="NCBI Taxonomy" id="933926"/>
    <lineage>
        <taxon>Bacteria</taxon>
        <taxon>Pseudomonadati</taxon>
        <taxon>Pseudomonadota</taxon>
        <taxon>Gammaproteobacteria</taxon>
        <taxon>Cellvibrionales</taxon>
        <taxon>Spongiibacteraceae</taxon>
        <taxon>Sinobacterium</taxon>
    </lineage>
</organism>
<dbReference type="GO" id="GO:0003677">
    <property type="term" value="F:DNA binding"/>
    <property type="evidence" value="ECO:0007669"/>
    <property type="project" value="UniProtKB-UniRule"/>
</dbReference>
<evidence type="ECO:0000256" key="4">
    <source>
        <dbReference type="ARBA" id="ARBA00022881"/>
    </source>
</evidence>
<comment type="similarity">
    <text evidence="7">Belongs to the UvrC family.</text>
</comment>
<dbReference type="InterPro" id="IPR000305">
    <property type="entry name" value="GIY-YIG_endonuc"/>
</dbReference>
<feature type="compositionally biased region" description="Basic and acidic residues" evidence="8">
    <location>
        <begin position="1"/>
        <end position="10"/>
    </location>
</feature>
<evidence type="ECO:0000259" key="9">
    <source>
        <dbReference type="PROSITE" id="PS50151"/>
    </source>
</evidence>
<accession>A0A3N2DKH3</accession>
<keyword evidence="3 7" id="KW-0228">DNA excision</keyword>
<keyword evidence="5 7" id="KW-0234">DNA repair</keyword>
<dbReference type="SUPFAM" id="SSF46600">
    <property type="entry name" value="C-terminal UvrC-binding domain of UvrB"/>
    <property type="match status" value="1"/>
</dbReference>
<dbReference type="NCBIfam" id="NF001824">
    <property type="entry name" value="PRK00558.1-5"/>
    <property type="match status" value="1"/>
</dbReference>
<dbReference type="GO" id="GO:0006289">
    <property type="term" value="P:nucleotide-excision repair"/>
    <property type="evidence" value="ECO:0007669"/>
    <property type="project" value="UniProtKB-UniRule"/>
</dbReference>
<evidence type="ECO:0000256" key="2">
    <source>
        <dbReference type="ARBA" id="ARBA00022763"/>
    </source>
</evidence>
<dbReference type="SMART" id="SM00278">
    <property type="entry name" value="HhH1"/>
    <property type="match status" value="2"/>
</dbReference>
<evidence type="ECO:0000256" key="3">
    <source>
        <dbReference type="ARBA" id="ARBA00022769"/>
    </source>
</evidence>
<dbReference type="PANTHER" id="PTHR30562:SF1">
    <property type="entry name" value="UVRABC SYSTEM PROTEIN C"/>
    <property type="match status" value="1"/>
</dbReference>
<protein>
    <recommendedName>
        <fullName evidence="7">UvrABC system protein C</fullName>
        <shortName evidence="7">Protein UvrC</shortName>
    </recommendedName>
    <alternativeName>
        <fullName evidence="7">Excinuclease ABC subunit C</fullName>
    </alternativeName>
</protein>
<evidence type="ECO:0000259" key="11">
    <source>
        <dbReference type="PROSITE" id="PS50165"/>
    </source>
</evidence>
<reference evidence="12 13" key="1">
    <citation type="submission" date="2018-11" db="EMBL/GenBank/DDBJ databases">
        <title>Genomic Encyclopedia of Type Strains, Phase IV (KMG-IV): sequencing the most valuable type-strain genomes for metagenomic binning, comparative biology and taxonomic classification.</title>
        <authorList>
            <person name="Goeker M."/>
        </authorList>
    </citation>
    <scope>NUCLEOTIDE SEQUENCE [LARGE SCALE GENOMIC DNA]</scope>
    <source>
        <strain evidence="12 13">DSM 100316</strain>
    </source>
</reference>
<dbReference type="EMBL" id="RKHR01000005">
    <property type="protein sequence ID" value="ROS00278.1"/>
    <property type="molecule type" value="Genomic_DNA"/>
</dbReference>
<dbReference type="InterPro" id="IPR001162">
    <property type="entry name" value="UvrC_RNase_H_dom"/>
</dbReference>
<evidence type="ECO:0000313" key="13">
    <source>
        <dbReference type="Proteomes" id="UP000275394"/>
    </source>
</evidence>
<dbReference type="PROSITE" id="PS50164">
    <property type="entry name" value="GIY_YIG"/>
    <property type="match status" value="1"/>
</dbReference>
<dbReference type="FunFam" id="3.30.420.340:FF:000001">
    <property type="entry name" value="UvrABC system protein C"/>
    <property type="match status" value="1"/>
</dbReference>
<dbReference type="InterPro" id="IPR047296">
    <property type="entry name" value="GIY-YIG_UvrC_Cho"/>
</dbReference>
<dbReference type="InterPro" id="IPR050066">
    <property type="entry name" value="UvrABC_protein_C"/>
</dbReference>
<dbReference type="InterPro" id="IPR035901">
    <property type="entry name" value="GIY-YIG_endonuc_sf"/>
</dbReference>
<evidence type="ECO:0000313" key="12">
    <source>
        <dbReference type="EMBL" id="ROS00278.1"/>
    </source>
</evidence>
<dbReference type="CDD" id="cd10434">
    <property type="entry name" value="GIY-YIG_UvrC_Cho"/>
    <property type="match status" value="1"/>
</dbReference>
<feature type="domain" description="GIY-YIG" evidence="10">
    <location>
        <begin position="60"/>
        <end position="138"/>
    </location>
</feature>
<dbReference type="InterPro" id="IPR036876">
    <property type="entry name" value="UVR_dom_sf"/>
</dbReference>
<dbReference type="NCBIfam" id="TIGR00194">
    <property type="entry name" value="uvrC"/>
    <property type="match status" value="1"/>
</dbReference>
<evidence type="ECO:0000256" key="1">
    <source>
        <dbReference type="ARBA" id="ARBA00022490"/>
    </source>
</evidence>
<comment type="subunit">
    <text evidence="7">Interacts with UvrB in an incision complex.</text>
</comment>
<dbReference type="PANTHER" id="PTHR30562">
    <property type="entry name" value="UVRC/OXIDOREDUCTASE"/>
    <property type="match status" value="1"/>
</dbReference>
<dbReference type="InterPro" id="IPR003583">
    <property type="entry name" value="Hlx-hairpin-Hlx_DNA-bd_motif"/>
</dbReference>
<dbReference type="Pfam" id="PF14520">
    <property type="entry name" value="HHH_5"/>
    <property type="match status" value="1"/>
</dbReference>
<keyword evidence="4 7" id="KW-0267">Excision nuclease</keyword>
<feature type="region of interest" description="Disordered" evidence="8">
    <location>
        <begin position="1"/>
        <end position="26"/>
    </location>
</feature>
<evidence type="ECO:0000256" key="8">
    <source>
        <dbReference type="SAM" id="MobiDB-lite"/>
    </source>
</evidence>
<feature type="domain" description="UvrC family homology region profile" evidence="11">
    <location>
        <begin position="306"/>
        <end position="523"/>
    </location>
</feature>
<comment type="function">
    <text evidence="7">The UvrABC repair system catalyzes the recognition and processing of DNA lesions. UvrC both incises the 5' and 3' sides of the lesion. The N-terminal half is responsible for the 3' incision and the C-terminal half is responsible for the 5' incision.</text>
</comment>
<dbReference type="InterPro" id="IPR004791">
    <property type="entry name" value="UvrC"/>
</dbReference>
<dbReference type="Pfam" id="PF01541">
    <property type="entry name" value="GIY-YIG"/>
    <property type="match status" value="1"/>
</dbReference>
<dbReference type="InterPro" id="IPR038476">
    <property type="entry name" value="UvrC_RNase_H_dom_sf"/>
</dbReference>
<dbReference type="Proteomes" id="UP000275394">
    <property type="component" value="Unassembled WGS sequence"/>
</dbReference>
<dbReference type="PROSITE" id="PS50151">
    <property type="entry name" value="UVR"/>
    <property type="match status" value="1"/>
</dbReference>
<dbReference type="Gene3D" id="3.30.420.340">
    <property type="entry name" value="UvrC, RNAse H endonuclease domain"/>
    <property type="match status" value="1"/>
</dbReference>
<dbReference type="SUPFAM" id="SSF47781">
    <property type="entry name" value="RuvA domain 2-like"/>
    <property type="match status" value="1"/>
</dbReference>
<keyword evidence="2 7" id="KW-0227">DNA damage</keyword>
<dbReference type="FunFam" id="3.40.1440.10:FF:000001">
    <property type="entry name" value="UvrABC system protein C"/>
    <property type="match status" value="1"/>
</dbReference>
<dbReference type="GO" id="GO:0009432">
    <property type="term" value="P:SOS response"/>
    <property type="evidence" value="ECO:0007669"/>
    <property type="project" value="UniProtKB-UniRule"/>
</dbReference>
<dbReference type="Pfam" id="PF08459">
    <property type="entry name" value="UvrC_RNaseH_dom"/>
    <property type="match status" value="1"/>
</dbReference>
<evidence type="ECO:0000256" key="5">
    <source>
        <dbReference type="ARBA" id="ARBA00023204"/>
    </source>
</evidence>
<dbReference type="SUPFAM" id="SSF82771">
    <property type="entry name" value="GIY-YIG endonuclease"/>
    <property type="match status" value="1"/>
</dbReference>
<dbReference type="GO" id="GO:0009381">
    <property type="term" value="F:excinuclease ABC activity"/>
    <property type="evidence" value="ECO:0007669"/>
    <property type="project" value="UniProtKB-UniRule"/>
</dbReference>
<dbReference type="HAMAP" id="MF_00203">
    <property type="entry name" value="UvrC"/>
    <property type="match status" value="1"/>
</dbReference>
<evidence type="ECO:0000259" key="10">
    <source>
        <dbReference type="PROSITE" id="PS50164"/>
    </source>
</evidence>
<sequence>MVKPVDKSSADDNAAPSVSASVSKKQKVGDNDDMLAEGLAKQGKLTFRFDYRDYLKDLTQKPGVYQMYSEKSEVLYVGKAKNLKRRVSSYFRATGLTTKTMALVARIHRIEVTVTSSETEALLLEQSLIKAHLPPYNILLRDGKSYPYILLSDHETPRISYYRGKKQGGGRFFGPYPNAGAVRESLQFLQRTFLLRPCQDSVFKNRSRACLQYQIKRCSGPCVDLIATEDYRRSVEQAIMFLEGKSDQLMGALADQMEAASMALNFEKAAELRDRIGALRTIQERQYVDGESGDLDICACVVKGVVACVQVIYVRGGRILGSKSYFPKIRLAPSAAEVLSAFLPQFYLASAARDIPKEVLVNVLPEDHAIIESALSQQSTRKVAISSRVRASRSRWLTLAVNTATTNVGSRIADRQNSYQRFEALQQALGLDELPERLECFDISHSSGESTVASCVVFDTCGPKKSDYRLFNIKGITGGDDYAAMEQALTRRFKRLQKGEGVQPDILLIDGGKGQLSKAQQVIDEIGIEGVLLIGVAKGVTRKPGMEQLFIGREQRQLLLDADHPGLLLIQHIRDESHRFAITGHRQRRDKTRKTSTLEGIPGVGPKRRRELLRHFGGLQKISASSIEELMRVTGINEKIATDIYAALHND</sequence>
<evidence type="ECO:0000256" key="6">
    <source>
        <dbReference type="ARBA" id="ARBA00023236"/>
    </source>
</evidence>
<feature type="compositionally biased region" description="Basic residues" evidence="8">
    <location>
        <begin position="585"/>
        <end position="594"/>
    </location>
</feature>
<gene>
    <name evidence="7" type="primary">uvrC</name>
    <name evidence="12" type="ORF">EDC56_2924</name>
</gene>
<dbReference type="Pfam" id="PF22920">
    <property type="entry name" value="UvrC_RNaseH"/>
    <property type="match status" value="1"/>
</dbReference>
<dbReference type="Pfam" id="PF02151">
    <property type="entry name" value="UVR"/>
    <property type="match status" value="1"/>
</dbReference>
<proteinExistence type="inferred from homology"/>
<dbReference type="PROSITE" id="PS50165">
    <property type="entry name" value="UVRC"/>
    <property type="match status" value="1"/>
</dbReference>
<dbReference type="GO" id="GO:0005737">
    <property type="term" value="C:cytoplasm"/>
    <property type="evidence" value="ECO:0007669"/>
    <property type="project" value="UniProtKB-SubCell"/>
</dbReference>
<dbReference type="Gene3D" id="1.10.150.20">
    <property type="entry name" value="5' to 3' exonuclease, C-terminal subdomain"/>
    <property type="match status" value="1"/>
</dbReference>
<keyword evidence="13" id="KW-1185">Reference proteome</keyword>